<dbReference type="Proteomes" id="UP000015105">
    <property type="component" value="Chromosome 2D"/>
</dbReference>
<reference evidence="2" key="2">
    <citation type="journal article" date="2017" name="Nat. Plants">
        <title>The Aegilops tauschii genome reveals multiple impacts of transposons.</title>
        <authorList>
            <person name="Zhao G."/>
            <person name="Zou C."/>
            <person name="Li K."/>
            <person name="Wang K."/>
            <person name="Li T."/>
            <person name="Gao L."/>
            <person name="Zhang X."/>
            <person name="Wang H."/>
            <person name="Yang Z."/>
            <person name="Liu X."/>
            <person name="Jiang W."/>
            <person name="Mao L."/>
            <person name="Kong X."/>
            <person name="Jiao Y."/>
            <person name="Jia J."/>
        </authorList>
    </citation>
    <scope>NUCLEOTIDE SEQUENCE [LARGE SCALE GENOMIC DNA]</scope>
    <source>
        <strain evidence="2">cv. AL8/78</strain>
    </source>
</reference>
<dbReference type="Gramene" id="AET2Gv21171600.2">
    <property type="protein sequence ID" value="AET2Gv21171600.2"/>
    <property type="gene ID" value="AET2Gv21171600"/>
</dbReference>
<keyword evidence="2" id="KW-1185">Reference proteome</keyword>
<organism evidence="1 2">
    <name type="scientific">Aegilops tauschii subsp. strangulata</name>
    <name type="common">Goatgrass</name>
    <dbReference type="NCBI Taxonomy" id="200361"/>
    <lineage>
        <taxon>Eukaryota</taxon>
        <taxon>Viridiplantae</taxon>
        <taxon>Streptophyta</taxon>
        <taxon>Embryophyta</taxon>
        <taxon>Tracheophyta</taxon>
        <taxon>Spermatophyta</taxon>
        <taxon>Magnoliopsida</taxon>
        <taxon>Liliopsida</taxon>
        <taxon>Poales</taxon>
        <taxon>Poaceae</taxon>
        <taxon>BOP clade</taxon>
        <taxon>Pooideae</taxon>
        <taxon>Triticodae</taxon>
        <taxon>Triticeae</taxon>
        <taxon>Triticinae</taxon>
        <taxon>Aegilops</taxon>
    </lineage>
</organism>
<evidence type="ECO:0000313" key="2">
    <source>
        <dbReference type="Proteomes" id="UP000015105"/>
    </source>
</evidence>
<sequence>MFDIQFDNKVTLTNSFWPFAYRLREYSLLREVLLIKASSMPHEHSGLLSSCGGFLKRIVVHELFSNDKIFSIVICS</sequence>
<evidence type="ECO:0000313" key="1">
    <source>
        <dbReference type="EnsemblPlants" id="AET2Gv21171600.2"/>
    </source>
</evidence>
<dbReference type="AlphaFoldDB" id="A0A453DBD9"/>
<reference evidence="1" key="3">
    <citation type="journal article" date="2017" name="Nature">
        <title>Genome sequence of the progenitor of the wheat D genome Aegilops tauschii.</title>
        <authorList>
            <person name="Luo M.C."/>
            <person name="Gu Y.Q."/>
            <person name="Puiu D."/>
            <person name="Wang H."/>
            <person name="Twardziok S.O."/>
            <person name="Deal K.R."/>
            <person name="Huo N."/>
            <person name="Zhu T."/>
            <person name="Wang L."/>
            <person name="Wang Y."/>
            <person name="McGuire P.E."/>
            <person name="Liu S."/>
            <person name="Long H."/>
            <person name="Ramasamy R.K."/>
            <person name="Rodriguez J.C."/>
            <person name="Van S.L."/>
            <person name="Yuan L."/>
            <person name="Wang Z."/>
            <person name="Xia Z."/>
            <person name="Xiao L."/>
            <person name="Anderson O.D."/>
            <person name="Ouyang S."/>
            <person name="Liang Y."/>
            <person name="Zimin A.V."/>
            <person name="Pertea G."/>
            <person name="Qi P."/>
            <person name="Bennetzen J.L."/>
            <person name="Dai X."/>
            <person name="Dawson M.W."/>
            <person name="Muller H.G."/>
            <person name="Kugler K."/>
            <person name="Rivarola-Duarte L."/>
            <person name="Spannagl M."/>
            <person name="Mayer K.F.X."/>
            <person name="Lu F.H."/>
            <person name="Bevan M.W."/>
            <person name="Leroy P."/>
            <person name="Li P."/>
            <person name="You F.M."/>
            <person name="Sun Q."/>
            <person name="Liu Z."/>
            <person name="Lyons E."/>
            <person name="Wicker T."/>
            <person name="Salzberg S.L."/>
            <person name="Devos K.M."/>
            <person name="Dvorak J."/>
        </authorList>
    </citation>
    <scope>NUCLEOTIDE SEQUENCE [LARGE SCALE GENOMIC DNA]</scope>
    <source>
        <strain evidence="1">cv. AL8/78</strain>
    </source>
</reference>
<reference evidence="1" key="5">
    <citation type="journal article" date="2021" name="G3 (Bethesda)">
        <title>Aegilops tauschii genome assembly Aet v5.0 features greater sequence contiguity and improved annotation.</title>
        <authorList>
            <person name="Wang L."/>
            <person name="Zhu T."/>
            <person name="Rodriguez J.C."/>
            <person name="Deal K.R."/>
            <person name="Dubcovsky J."/>
            <person name="McGuire P.E."/>
            <person name="Lux T."/>
            <person name="Spannagl M."/>
            <person name="Mayer K.F.X."/>
            <person name="Baldrich P."/>
            <person name="Meyers B.C."/>
            <person name="Huo N."/>
            <person name="Gu Y.Q."/>
            <person name="Zhou H."/>
            <person name="Devos K.M."/>
            <person name="Bennetzen J.L."/>
            <person name="Unver T."/>
            <person name="Budak H."/>
            <person name="Gulick P.J."/>
            <person name="Galiba G."/>
            <person name="Kalapos B."/>
            <person name="Nelson D.R."/>
            <person name="Li P."/>
            <person name="You F.M."/>
            <person name="Luo M.C."/>
            <person name="Dvorak J."/>
        </authorList>
    </citation>
    <scope>NUCLEOTIDE SEQUENCE [LARGE SCALE GENOMIC DNA]</scope>
    <source>
        <strain evidence="1">cv. AL8/78</strain>
    </source>
</reference>
<protein>
    <submittedName>
        <fullName evidence="1">Uncharacterized protein</fullName>
    </submittedName>
</protein>
<name>A0A453DBD9_AEGTS</name>
<reference evidence="2" key="1">
    <citation type="journal article" date="2014" name="Science">
        <title>Ancient hybridizations among the ancestral genomes of bread wheat.</title>
        <authorList>
            <consortium name="International Wheat Genome Sequencing Consortium,"/>
            <person name="Marcussen T."/>
            <person name="Sandve S.R."/>
            <person name="Heier L."/>
            <person name="Spannagl M."/>
            <person name="Pfeifer M."/>
            <person name="Jakobsen K.S."/>
            <person name="Wulff B.B."/>
            <person name="Steuernagel B."/>
            <person name="Mayer K.F."/>
            <person name="Olsen O.A."/>
        </authorList>
    </citation>
    <scope>NUCLEOTIDE SEQUENCE [LARGE SCALE GENOMIC DNA]</scope>
    <source>
        <strain evidence="2">cv. AL8/78</strain>
    </source>
</reference>
<dbReference type="EnsemblPlants" id="AET2Gv21171600.2">
    <property type="protein sequence ID" value="AET2Gv21171600.2"/>
    <property type="gene ID" value="AET2Gv21171600"/>
</dbReference>
<proteinExistence type="predicted"/>
<reference evidence="1" key="4">
    <citation type="submission" date="2019-03" db="UniProtKB">
        <authorList>
            <consortium name="EnsemblPlants"/>
        </authorList>
    </citation>
    <scope>IDENTIFICATION</scope>
</reference>
<accession>A0A453DBD9</accession>